<reference evidence="11" key="1">
    <citation type="submission" date="2011-11" db="EMBL/GenBank/DDBJ databases">
        <title>Construction and analysis of a metagenome of deep-sea sediment.</title>
        <authorList>
            <person name="Huo Y.-Y."/>
            <person name="Cheng H."/>
            <person name="Wu M."/>
        </authorList>
    </citation>
    <scope>NUCLEOTIDE SEQUENCE</scope>
</reference>
<dbReference type="GO" id="GO:0009307">
    <property type="term" value="P:DNA restriction-modification system"/>
    <property type="evidence" value="ECO:0007669"/>
    <property type="project" value="UniProtKB-KW"/>
</dbReference>
<dbReference type="InterPro" id="IPR017985">
    <property type="entry name" value="MeTrfase_CN4_CS"/>
</dbReference>
<keyword evidence="5 8" id="KW-0680">Restriction system</keyword>
<feature type="region of interest" description="Disordered" evidence="9">
    <location>
        <begin position="244"/>
        <end position="263"/>
    </location>
</feature>
<evidence type="ECO:0000256" key="4">
    <source>
        <dbReference type="ARBA" id="ARBA00022691"/>
    </source>
</evidence>
<accession>H9BX91</accession>
<evidence type="ECO:0000256" key="2">
    <source>
        <dbReference type="ARBA" id="ARBA00022603"/>
    </source>
</evidence>
<evidence type="ECO:0000256" key="8">
    <source>
        <dbReference type="RuleBase" id="RU362026"/>
    </source>
</evidence>
<dbReference type="EMBL" id="JQ085825">
    <property type="protein sequence ID" value="AFD03413.1"/>
    <property type="molecule type" value="Genomic_DNA"/>
</dbReference>
<dbReference type="SUPFAM" id="SSF53335">
    <property type="entry name" value="S-adenosyl-L-methionine-dependent methyltransferases"/>
    <property type="match status" value="1"/>
</dbReference>
<evidence type="ECO:0000313" key="11">
    <source>
        <dbReference type="EMBL" id="AFD03413.1"/>
    </source>
</evidence>
<dbReference type="Pfam" id="PF01555">
    <property type="entry name" value="N6_N4_Mtase"/>
    <property type="match status" value="1"/>
</dbReference>
<keyword evidence="2 8" id="KW-0489">Methyltransferase</keyword>
<feature type="domain" description="DNA methylase N-4/N-6" evidence="10">
    <location>
        <begin position="27"/>
        <end position="241"/>
    </location>
</feature>
<name>H9BX91_9ARCH</name>
<dbReference type="InterPro" id="IPR002941">
    <property type="entry name" value="DNA_methylase_N4/N6"/>
</dbReference>
<protein>
    <recommendedName>
        <fullName evidence="8">Type II methyltransferase</fullName>
        <ecNumber evidence="8">2.1.1.113</ecNumber>
    </recommendedName>
    <alternativeName>
        <fullName evidence="8">N-4 cytosine-specific methyltransferase</fullName>
    </alternativeName>
</protein>
<comment type="similarity">
    <text evidence="1">Belongs to the N(4)/N(6)-methyltransferase family. N(4) subfamily.</text>
</comment>
<dbReference type="REBASE" id="48238">
    <property type="entry name" value="M.Uar61aORFAP"/>
</dbReference>
<dbReference type="GO" id="GO:0032259">
    <property type="term" value="P:methylation"/>
    <property type="evidence" value="ECO:0007669"/>
    <property type="project" value="UniProtKB-KW"/>
</dbReference>
<sequence length="263" mass="30523">MTLKALVGRITKGDCLEIMQNIPDNSIHLAVTSPPYNVGKEYSDHNDRMDYDEYLKWLNNVWIETKRVLVHGGRFALNIAPTGIADFTPIHHDLANQLRALGLIFRTEILWYKQTIYKRTAWGSWRSPRNPHILPSWEYVLIFSKDSWTLDGSRDEIDIQGKEFQDISDGHWYIPPETRRGGHPAPFPEELIYRLIKFYTFKRNIVLDMFGGTGTVAVVADRTNRKFIHIDISEEYCQVAEDRLSRGDKGRPRRGKALSKITY</sequence>
<dbReference type="EC" id="2.1.1.113" evidence="8"/>
<evidence type="ECO:0000256" key="3">
    <source>
        <dbReference type="ARBA" id="ARBA00022679"/>
    </source>
</evidence>
<dbReference type="Gene3D" id="3.40.50.150">
    <property type="entry name" value="Vaccinia Virus protein VP39"/>
    <property type="match status" value="1"/>
</dbReference>
<evidence type="ECO:0000256" key="5">
    <source>
        <dbReference type="ARBA" id="ARBA00022747"/>
    </source>
</evidence>
<organism evidence="11">
    <name type="scientific">uncultured archaeon W5-61a</name>
    <dbReference type="NCBI Taxonomy" id="1131008"/>
    <lineage>
        <taxon>Archaea</taxon>
        <taxon>environmental samples</taxon>
    </lineage>
</organism>
<comment type="catalytic activity">
    <reaction evidence="7 8">
        <text>a 2'-deoxycytidine in DNA + S-adenosyl-L-methionine = an N(4)-methyl-2'-deoxycytidine in DNA + S-adenosyl-L-homocysteine + H(+)</text>
        <dbReference type="Rhea" id="RHEA:16857"/>
        <dbReference type="Rhea" id="RHEA-COMP:11369"/>
        <dbReference type="Rhea" id="RHEA-COMP:13674"/>
        <dbReference type="ChEBI" id="CHEBI:15378"/>
        <dbReference type="ChEBI" id="CHEBI:57856"/>
        <dbReference type="ChEBI" id="CHEBI:59789"/>
        <dbReference type="ChEBI" id="CHEBI:85452"/>
        <dbReference type="ChEBI" id="CHEBI:137933"/>
        <dbReference type="EC" id="2.1.1.113"/>
    </reaction>
</comment>
<dbReference type="GO" id="GO:0015667">
    <property type="term" value="F:site-specific DNA-methyltransferase (cytosine-N4-specific) activity"/>
    <property type="evidence" value="ECO:0007669"/>
    <property type="project" value="UniProtKB-EC"/>
</dbReference>
<dbReference type="InterPro" id="IPR001091">
    <property type="entry name" value="RM_Methyltransferase"/>
</dbReference>
<evidence type="ECO:0000256" key="7">
    <source>
        <dbReference type="ARBA" id="ARBA00049120"/>
    </source>
</evidence>
<evidence type="ECO:0000259" key="10">
    <source>
        <dbReference type="Pfam" id="PF01555"/>
    </source>
</evidence>
<dbReference type="InterPro" id="IPR029063">
    <property type="entry name" value="SAM-dependent_MTases_sf"/>
</dbReference>
<dbReference type="PRINTS" id="PR00508">
    <property type="entry name" value="S21N4MTFRASE"/>
</dbReference>
<proteinExistence type="inferred from homology"/>
<keyword evidence="3" id="KW-0808">Transferase</keyword>
<keyword evidence="4 8" id="KW-0949">S-adenosyl-L-methionine</keyword>
<dbReference type="PROSITE" id="PS00093">
    <property type="entry name" value="N4_MTASE"/>
    <property type="match status" value="1"/>
</dbReference>
<evidence type="ECO:0000256" key="6">
    <source>
        <dbReference type="ARBA" id="ARBA00023125"/>
    </source>
</evidence>
<dbReference type="GO" id="GO:0008170">
    <property type="term" value="F:N-methyltransferase activity"/>
    <property type="evidence" value="ECO:0007669"/>
    <property type="project" value="InterPro"/>
</dbReference>
<dbReference type="AlphaFoldDB" id="H9BX91"/>
<evidence type="ECO:0000256" key="1">
    <source>
        <dbReference type="ARBA" id="ARBA00010203"/>
    </source>
</evidence>
<dbReference type="GO" id="GO:0003677">
    <property type="term" value="F:DNA binding"/>
    <property type="evidence" value="ECO:0007669"/>
    <property type="project" value="UniProtKB-KW"/>
</dbReference>
<keyword evidence="6" id="KW-0238">DNA-binding</keyword>
<evidence type="ECO:0000256" key="9">
    <source>
        <dbReference type="SAM" id="MobiDB-lite"/>
    </source>
</evidence>